<evidence type="ECO:0000256" key="1">
    <source>
        <dbReference type="SAM" id="Phobius"/>
    </source>
</evidence>
<proteinExistence type="predicted"/>
<dbReference type="Pfam" id="PF16481">
    <property type="entry name" value="DUF5058"/>
    <property type="match status" value="1"/>
</dbReference>
<organism evidence="2 3">
    <name type="scientific">Gilliamella apicola</name>
    <dbReference type="NCBI Taxonomy" id="1196095"/>
    <lineage>
        <taxon>Bacteria</taxon>
        <taxon>Pseudomonadati</taxon>
        <taxon>Pseudomonadota</taxon>
        <taxon>Gammaproteobacteria</taxon>
        <taxon>Orbales</taxon>
        <taxon>Orbaceae</taxon>
        <taxon>Gilliamella</taxon>
    </lineage>
</organism>
<gene>
    <name evidence="2" type="ORF">DKK70_08245</name>
</gene>
<name>A0A2V4E7T9_9GAMM</name>
<dbReference type="OrthoDB" id="86868at2"/>
<evidence type="ECO:0000313" key="2">
    <source>
        <dbReference type="EMBL" id="PXZ06976.1"/>
    </source>
</evidence>
<dbReference type="AlphaFoldDB" id="A0A2V4E7T9"/>
<feature type="transmembrane region" description="Helical" evidence="1">
    <location>
        <begin position="156"/>
        <end position="179"/>
    </location>
</feature>
<feature type="transmembrane region" description="Helical" evidence="1">
    <location>
        <begin position="185"/>
        <end position="205"/>
    </location>
</feature>
<accession>A0A2V4E7T9</accession>
<dbReference type="RefSeq" id="WP_110433569.1">
    <property type="nucleotide sequence ID" value="NZ_QGLR01000010.1"/>
</dbReference>
<sequence>MTEQYSEIANSLLLWLAAAPALCFVFLQAFLFFRKSVKTAKSIGITDKQVKSAIRGASIASIGPCFMMLSGILTLMLYVGAPMAWMRVDFIGSVADALMEAAFTADGMGITLGNSELDVNYLCATAIVMTTCGLPFLLFVSFFAHRMDKVNKFMSGGNVHLIPIIGGGAMIGSFGALTMNFAYPLGANTIAIICSAISMTAIVLYNRKANIQWLKEWGLTICMVIGMTAAVIAK</sequence>
<protein>
    <submittedName>
        <fullName evidence="2">DUF5058 domain-containing protein</fullName>
    </submittedName>
</protein>
<evidence type="ECO:0000313" key="3">
    <source>
        <dbReference type="Proteomes" id="UP000247932"/>
    </source>
</evidence>
<reference evidence="2 3" key="1">
    <citation type="submission" date="2018-05" db="EMBL/GenBank/DDBJ databases">
        <title>Reference genomes for bee gut microbiota database.</title>
        <authorList>
            <person name="Ellegaard K.M."/>
        </authorList>
    </citation>
    <scope>NUCLEOTIDE SEQUENCE [LARGE SCALE GENOMIC DNA]</scope>
    <source>
        <strain evidence="2 3">ESL0182</strain>
    </source>
</reference>
<keyword evidence="1" id="KW-0472">Membrane</keyword>
<keyword evidence="3" id="KW-1185">Reference proteome</keyword>
<dbReference type="EMBL" id="QGLR01000010">
    <property type="protein sequence ID" value="PXZ06976.1"/>
    <property type="molecule type" value="Genomic_DNA"/>
</dbReference>
<keyword evidence="1" id="KW-1133">Transmembrane helix</keyword>
<feature type="transmembrane region" description="Helical" evidence="1">
    <location>
        <begin position="217"/>
        <end position="233"/>
    </location>
</feature>
<feature type="transmembrane region" description="Helical" evidence="1">
    <location>
        <begin position="119"/>
        <end position="144"/>
    </location>
</feature>
<comment type="caution">
    <text evidence="2">The sequence shown here is derived from an EMBL/GenBank/DDBJ whole genome shotgun (WGS) entry which is preliminary data.</text>
</comment>
<dbReference type="Proteomes" id="UP000247932">
    <property type="component" value="Unassembled WGS sequence"/>
</dbReference>
<feature type="transmembrane region" description="Helical" evidence="1">
    <location>
        <begin position="12"/>
        <end position="33"/>
    </location>
</feature>
<feature type="transmembrane region" description="Helical" evidence="1">
    <location>
        <begin position="54"/>
        <end position="79"/>
    </location>
</feature>
<dbReference type="InterPro" id="IPR032479">
    <property type="entry name" value="DUF5058"/>
</dbReference>
<keyword evidence="1" id="KW-0812">Transmembrane</keyword>